<keyword evidence="3" id="KW-1185">Reference proteome</keyword>
<organism evidence="2 3">
    <name type="scientific">Planctopirus hydrillae</name>
    <dbReference type="NCBI Taxonomy" id="1841610"/>
    <lineage>
        <taxon>Bacteria</taxon>
        <taxon>Pseudomonadati</taxon>
        <taxon>Planctomycetota</taxon>
        <taxon>Planctomycetia</taxon>
        <taxon>Planctomycetales</taxon>
        <taxon>Planctomycetaceae</taxon>
        <taxon>Planctopirus</taxon>
    </lineage>
</organism>
<keyword evidence="1" id="KW-0812">Transmembrane</keyword>
<proteinExistence type="predicted"/>
<protein>
    <recommendedName>
        <fullName evidence="4">DUF1223 domain-containing protein</fullName>
    </recommendedName>
</protein>
<evidence type="ECO:0008006" key="4">
    <source>
        <dbReference type="Google" id="ProtNLM"/>
    </source>
</evidence>
<keyword evidence="1" id="KW-1133">Transmembrane helix</keyword>
<dbReference type="Proteomes" id="UP000094828">
    <property type="component" value="Unassembled WGS sequence"/>
</dbReference>
<dbReference type="SUPFAM" id="SSF52833">
    <property type="entry name" value="Thioredoxin-like"/>
    <property type="match status" value="1"/>
</dbReference>
<accession>A0A1C3E6D4</accession>
<evidence type="ECO:0000313" key="3">
    <source>
        <dbReference type="Proteomes" id="UP000094828"/>
    </source>
</evidence>
<gene>
    <name evidence="2" type="ORF">A6X21_11205</name>
</gene>
<keyword evidence="1" id="KW-0472">Membrane</keyword>
<name>A0A1C3E6D4_9PLAN</name>
<dbReference type="STRING" id="1841610.A6X21_11205"/>
<dbReference type="InterPro" id="IPR036249">
    <property type="entry name" value="Thioredoxin-like_sf"/>
</dbReference>
<comment type="caution">
    <text evidence="2">The sequence shown here is derived from an EMBL/GenBank/DDBJ whole genome shotgun (WGS) entry which is preliminary data.</text>
</comment>
<dbReference type="Pfam" id="PF06764">
    <property type="entry name" value="DUF1223"/>
    <property type="match status" value="1"/>
</dbReference>
<evidence type="ECO:0000313" key="2">
    <source>
        <dbReference type="EMBL" id="ODA28805.1"/>
    </source>
</evidence>
<dbReference type="PANTHER" id="PTHR36057">
    <property type="match status" value="1"/>
</dbReference>
<reference evidence="2 3" key="1">
    <citation type="submission" date="2016-05" db="EMBL/GenBank/DDBJ databases">
        <title>Genomic and physiological characterization of Planctopirus sp. isolated from fresh water lake.</title>
        <authorList>
            <person name="Subhash Y."/>
            <person name="Ramana C."/>
        </authorList>
    </citation>
    <scope>NUCLEOTIDE SEQUENCE [LARGE SCALE GENOMIC DNA]</scope>
    <source>
        <strain evidence="2 3">JC280</strain>
    </source>
</reference>
<dbReference type="AlphaFoldDB" id="A0A1C3E6D4"/>
<dbReference type="InterPro" id="IPR010634">
    <property type="entry name" value="DUF1223"/>
</dbReference>
<evidence type="ECO:0000256" key="1">
    <source>
        <dbReference type="SAM" id="Phobius"/>
    </source>
</evidence>
<feature type="transmembrane region" description="Helical" evidence="1">
    <location>
        <begin position="50"/>
        <end position="68"/>
    </location>
</feature>
<sequence length="317" mass="34717">MIVTSIPPIRSDERERQLVITRESARLDSCHRILEKGARSMGRFHHQKKLLLILMFSIAAWISLRFSTMPPAAAQALPSRNFAVVELFTSEGCSSCPPADEVLAGLVSQNLSRSSGEVIALGFHVDYWDRLGWKDPFSSAAATRRQHAYASQFGNDQVYTPQMVVNGAIGFVGSKKTLAEKAVERAFTLAPHVALAIEREPSTSSSTKSLNVTTKLLPLPGQTVAEKYQVLLALVQKSATTNVKHGENGGLQLRHVNIVRDFAVQETKPSFVSNQSIRNSWKFPLPVGVSLQELELVAVAYDAESHQAVGATRQAVQ</sequence>
<dbReference type="EMBL" id="LYDR01000151">
    <property type="protein sequence ID" value="ODA28805.1"/>
    <property type="molecule type" value="Genomic_DNA"/>
</dbReference>
<dbReference type="PANTHER" id="PTHR36057:SF1">
    <property type="entry name" value="LIPOPROTEIN LIPID ATTACHMENT SITE-LIKE PROTEIN, PUTATIVE (DUF1223)-RELATED"/>
    <property type="match status" value="1"/>
</dbReference>